<dbReference type="PANTHER" id="PTHR15977:SF15">
    <property type="entry name" value="CILIA- AND FLAGELLA-ASSOCIATED PROTEIN 46"/>
    <property type="match status" value="1"/>
</dbReference>
<feature type="region of interest" description="Disordered" evidence="1">
    <location>
        <begin position="498"/>
        <end position="534"/>
    </location>
</feature>
<accession>A0A8S9Z9V0</accession>
<evidence type="ECO:0000313" key="2">
    <source>
        <dbReference type="EMBL" id="KAF7260618.1"/>
    </source>
</evidence>
<gene>
    <name evidence="2" type="ORF">EG68_02180</name>
</gene>
<reference evidence="2" key="1">
    <citation type="submission" date="2019-07" db="EMBL/GenBank/DDBJ databases">
        <title>Annotation for the trematode Paragonimus miyazaki's.</title>
        <authorList>
            <person name="Choi Y.-J."/>
        </authorList>
    </citation>
    <scope>NUCLEOTIDE SEQUENCE</scope>
    <source>
        <strain evidence="2">Japan</strain>
    </source>
</reference>
<comment type="caution">
    <text evidence="2">The sequence shown here is derived from an EMBL/GenBank/DDBJ whole genome shotgun (WGS) entry which is preliminary data.</text>
</comment>
<dbReference type="OrthoDB" id="6262573at2759"/>
<dbReference type="EMBL" id="JTDE01000672">
    <property type="protein sequence ID" value="KAF7260618.1"/>
    <property type="molecule type" value="Genomic_DNA"/>
</dbReference>
<dbReference type="AlphaFoldDB" id="A0A8S9Z9V0"/>
<organism evidence="2 3">
    <name type="scientific">Paragonimus skrjabini miyazakii</name>
    <dbReference type="NCBI Taxonomy" id="59628"/>
    <lineage>
        <taxon>Eukaryota</taxon>
        <taxon>Metazoa</taxon>
        <taxon>Spiralia</taxon>
        <taxon>Lophotrochozoa</taxon>
        <taxon>Platyhelminthes</taxon>
        <taxon>Trematoda</taxon>
        <taxon>Digenea</taxon>
        <taxon>Plagiorchiida</taxon>
        <taxon>Troglotremata</taxon>
        <taxon>Troglotrematidae</taxon>
        <taxon>Paragonimus</taxon>
    </lineage>
</organism>
<dbReference type="Proteomes" id="UP000822476">
    <property type="component" value="Unassembled WGS sequence"/>
</dbReference>
<dbReference type="PANTHER" id="PTHR15977">
    <property type="entry name" value="CILIA- AND FLAGELLA-ASSOCIATED PROTEIN 46"/>
    <property type="match status" value="1"/>
</dbReference>
<dbReference type="GO" id="GO:0060294">
    <property type="term" value="P:cilium movement involved in cell motility"/>
    <property type="evidence" value="ECO:0007669"/>
    <property type="project" value="InterPro"/>
</dbReference>
<proteinExistence type="predicted"/>
<name>A0A8S9Z9V0_9TREM</name>
<evidence type="ECO:0000256" key="1">
    <source>
        <dbReference type="SAM" id="MobiDB-lite"/>
    </source>
</evidence>
<feature type="compositionally biased region" description="Polar residues" evidence="1">
    <location>
        <begin position="500"/>
        <end position="515"/>
    </location>
</feature>
<sequence>MNPFRGQNELPYKDLNDLVFTLPALVLSETSSQSLWAEELAKRATGSLLQCAGGVHESVTSLTQALLYGFQAFAASCRMRTQLVLTTLAYRSTRTTEAQSVQTLSYQTRGAEHKLEALIRQLMWLLPRTSSYEQSMIVAYGFCSSLHPNSWLEMLAWSVGLKAVLLQNGRFLSCGGLSAGVDDHCVDSSPWITRILSSLSSNSAAWRSTEINPMVVFQPSTSLSSCIQSNVPGSIPHINRAWQLLVFEHSTDCRFLYMSLPFTGKPKDSDDVSRRVSVTKGSKSEQYIHFRINTSQDELLRTVCGWRNRQNQLDEYFRKRSVVCKDCKPNITCEALWHSPFLEALMNTLSESSLLSASAISGQTSECELPTSRRDSDTTGQAFMQNEESGGVRSWLNVVQDLCASTTLPSNGFFLLADAWLAELPLESLIVQAALSKLVKRRHINSWRERSSNASGSLESTSKRRISRRKPVESLPFGWITRDWSFQLLYFRIAGHETGGRSSSDETGQESSNRTTSRKTEAHVPHLPSRHPLLRETVDKSGLPVKSHQHATGCFSINSSAVRLLIDPYGDTTGITDDAAIDHTSQDHTHSNGPRSLRPFGAHMQNLMVEPASRLQQMTNRWSVFLGQEPAGYIPSAEEIYVILNENPSGLLTYTTETLFKLLPPPSFASLSLTNCQFMGIFDNVHSPNSMLRLGATDTLKSVIEREMERPLSAAALVSLTGCRTIIISNAITNMFELQALVEQFLRRSLDEGNPIGQSVLLAQLSQLSTQLSRYLDDSIAITSKPSPTDSDCLKKEHEDTSLGIENFMTIDSFSLVIYGIPNVIF</sequence>
<keyword evidence="3" id="KW-1185">Reference proteome</keyword>
<dbReference type="GO" id="GO:0035082">
    <property type="term" value="P:axoneme assembly"/>
    <property type="evidence" value="ECO:0007669"/>
    <property type="project" value="InterPro"/>
</dbReference>
<protein>
    <submittedName>
        <fullName evidence="2">Uncharacterized protein</fullName>
    </submittedName>
</protein>
<evidence type="ECO:0000313" key="3">
    <source>
        <dbReference type="Proteomes" id="UP000822476"/>
    </source>
</evidence>
<dbReference type="InterPro" id="IPR039586">
    <property type="entry name" value="CFAP46"/>
</dbReference>